<accession>A0A1K0GXB7</accession>
<dbReference type="Proteomes" id="UP000179920">
    <property type="component" value="Chromosome XVIII"/>
</dbReference>
<evidence type="ECO:0000313" key="1">
    <source>
        <dbReference type="EMBL" id="SAM85647.1"/>
    </source>
</evidence>
<dbReference type="AlphaFoldDB" id="A0A1K0GXB7"/>
<evidence type="ECO:0000313" key="2">
    <source>
        <dbReference type="Proteomes" id="UP000179920"/>
    </source>
</evidence>
<reference evidence="2" key="1">
    <citation type="submission" date="2016-04" db="EMBL/GenBank/DDBJ databases">
        <authorList>
            <person name="Guldener U."/>
            <person name="Guldener U."/>
        </authorList>
    </citation>
    <scope>NUCLEOTIDE SEQUENCE [LARGE SCALE GENOMIC DNA]</scope>
    <source>
        <strain evidence="2">UB2112</strain>
    </source>
</reference>
<name>A0A1K0GXB7_9BASI</name>
<dbReference type="EMBL" id="LT558134">
    <property type="protein sequence ID" value="SAM85647.1"/>
    <property type="molecule type" value="Genomic_DNA"/>
</dbReference>
<organism evidence="1 2">
    <name type="scientific">Ustilago bromivora</name>
    <dbReference type="NCBI Taxonomy" id="307758"/>
    <lineage>
        <taxon>Eukaryota</taxon>
        <taxon>Fungi</taxon>
        <taxon>Dikarya</taxon>
        <taxon>Basidiomycota</taxon>
        <taxon>Ustilaginomycotina</taxon>
        <taxon>Ustilaginomycetes</taxon>
        <taxon>Ustilaginales</taxon>
        <taxon>Ustilaginaceae</taxon>
        <taxon>Ustilago</taxon>
    </lineage>
</organism>
<proteinExistence type="predicted"/>
<sequence>MIPVLPTHPSGPMTNRFQCLMGYRGNLYCKEDHKRAAYTIQACIVAHTFASQYNHPDDVANYLLQSFSEEDIADVTSGLPLYHQATEEARIMQRDNQAQYEQVIADATQGMLQNQMNKFCADWALDLREEMFSALFVANGRPFEDTTAESRRKAMTTVAYNDH</sequence>
<gene>
    <name evidence="1" type="ORF">UBRO_21014</name>
</gene>
<protein>
    <submittedName>
        <fullName evidence="1">Uncharacterized protein</fullName>
    </submittedName>
</protein>